<keyword evidence="2" id="KW-1185">Reference proteome</keyword>
<reference evidence="1 2" key="1">
    <citation type="submission" date="2016-04" db="EMBL/GenBank/DDBJ databases">
        <title>The genome of Intoshia linei affirms orthonectids as highly simplified spiralians.</title>
        <authorList>
            <person name="Mikhailov K.V."/>
            <person name="Slusarev G.S."/>
            <person name="Nikitin M.A."/>
            <person name="Logacheva M.D."/>
            <person name="Penin A."/>
            <person name="Aleoshin V."/>
            <person name="Panchin Y.V."/>
        </authorList>
    </citation>
    <scope>NUCLEOTIDE SEQUENCE [LARGE SCALE GENOMIC DNA]</scope>
    <source>
        <strain evidence="1">Intl2013</strain>
        <tissue evidence="1">Whole animal</tissue>
    </source>
</reference>
<organism evidence="1 2">
    <name type="scientific">Intoshia linei</name>
    <dbReference type="NCBI Taxonomy" id="1819745"/>
    <lineage>
        <taxon>Eukaryota</taxon>
        <taxon>Metazoa</taxon>
        <taxon>Spiralia</taxon>
        <taxon>Lophotrochozoa</taxon>
        <taxon>Mesozoa</taxon>
        <taxon>Orthonectida</taxon>
        <taxon>Rhopaluridae</taxon>
        <taxon>Intoshia</taxon>
    </lineage>
</organism>
<evidence type="ECO:0000313" key="2">
    <source>
        <dbReference type="Proteomes" id="UP000078046"/>
    </source>
</evidence>
<gene>
    <name evidence="1" type="ORF">A3Q56_06912</name>
</gene>
<dbReference type="Proteomes" id="UP000078046">
    <property type="component" value="Unassembled WGS sequence"/>
</dbReference>
<sequence length="110" mass="12532">MKTENKEKNKEHKGISSLLAGIGVSRDFQKGADARLKIWYDQGITPGFKEENGKRVYDEAGSIKLIIPPLDSLALPYHEKLYQSKIEMDLKYTKNSSETIPQYLKISETK</sequence>
<dbReference type="AlphaFoldDB" id="A0A177ATM7"/>
<dbReference type="EMBL" id="LWCA01001323">
    <property type="protein sequence ID" value="OAF65377.1"/>
    <property type="molecule type" value="Genomic_DNA"/>
</dbReference>
<comment type="caution">
    <text evidence="1">The sequence shown here is derived from an EMBL/GenBank/DDBJ whole genome shotgun (WGS) entry which is preliminary data.</text>
</comment>
<name>A0A177ATM7_9BILA</name>
<protein>
    <submittedName>
        <fullName evidence="1">Uncharacterized protein</fullName>
    </submittedName>
</protein>
<evidence type="ECO:0000313" key="1">
    <source>
        <dbReference type="EMBL" id="OAF65377.1"/>
    </source>
</evidence>
<accession>A0A177ATM7</accession>
<proteinExistence type="predicted"/>